<proteinExistence type="predicted"/>
<dbReference type="AlphaFoldDB" id="A0A2I0K049"/>
<organism evidence="2 3">
    <name type="scientific">Punica granatum</name>
    <name type="common">Pomegranate</name>
    <dbReference type="NCBI Taxonomy" id="22663"/>
    <lineage>
        <taxon>Eukaryota</taxon>
        <taxon>Viridiplantae</taxon>
        <taxon>Streptophyta</taxon>
        <taxon>Embryophyta</taxon>
        <taxon>Tracheophyta</taxon>
        <taxon>Spermatophyta</taxon>
        <taxon>Magnoliopsida</taxon>
        <taxon>eudicotyledons</taxon>
        <taxon>Gunneridae</taxon>
        <taxon>Pentapetalae</taxon>
        <taxon>rosids</taxon>
        <taxon>malvids</taxon>
        <taxon>Myrtales</taxon>
        <taxon>Lythraceae</taxon>
        <taxon>Punica</taxon>
    </lineage>
</organism>
<name>A0A2I0K049_PUNGR</name>
<reference evidence="2 3" key="1">
    <citation type="submission" date="2017-11" db="EMBL/GenBank/DDBJ databases">
        <title>De-novo sequencing of pomegranate (Punica granatum L.) genome.</title>
        <authorList>
            <person name="Akparov Z."/>
            <person name="Amiraslanov A."/>
            <person name="Hajiyeva S."/>
            <person name="Abbasov M."/>
            <person name="Kaur K."/>
            <person name="Hamwieh A."/>
            <person name="Solovyev V."/>
            <person name="Salamov A."/>
            <person name="Braich B."/>
            <person name="Kosarev P."/>
            <person name="Mahmoud A."/>
            <person name="Hajiyev E."/>
            <person name="Babayeva S."/>
            <person name="Izzatullayeva V."/>
            <person name="Mammadov A."/>
            <person name="Mammadov A."/>
            <person name="Sharifova S."/>
            <person name="Ojaghi J."/>
            <person name="Eynullazada K."/>
            <person name="Bayramov B."/>
            <person name="Abdulazimova A."/>
            <person name="Shahmuradov I."/>
        </authorList>
    </citation>
    <scope>NUCLEOTIDE SEQUENCE [LARGE SCALE GENOMIC DNA]</scope>
    <source>
        <strain evidence="3">cv. AG2017</strain>
        <tissue evidence="2">Leaf</tissue>
    </source>
</reference>
<gene>
    <name evidence="2" type="ORF">CRG98_018115</name>
</gene>
<accession>A0A2I0K049</accession>
<keyword evidence="3" id="KW-1185">Reference proteome</keyword>
<evidence type="ECO:0000313" key="3">
    <source>
        <dbReference type="Proteomes" id="UP000233551"/>
    </source>
</evidence>
<comment type="caution">
    <text evidence="2">The sequence shown here is derived from an EMBL/GenBank/DDBJ whole genome shotgun (WGS) entry which is preliminary data.</text>
</comment>
<feature type="region of interest" description="Disordered" evidence="1">
    <location>
        <begin position="1"/>
        <end position="79"/>
    </location>
</feature>
<protein>
    <submittedName>
        <fullName evidence="2">Uncharacterized protein</fullName>
    </submittedName>
</protein>
<dbReference type="Proteomes" id="UP000233551">
    <property type="component" value="Unassembled WGS sequence"/>
</dbReference>
<sequence length="79" mass="8237">MERKRGWRASLEATSRRPRLGRGGGQSSTPFHLLQPIPLCGGSPYRSSSKGSFGGGSLAGENPLATLPCGGDHMRGSPT</sequence>
<evidence type="ECO:0000256" key="1">
    <source>
        <dbReference type="SAM" id="MobiDB-lite"/>
    </source>
</evidence>
<dbReference type="EMBL" id="PGOL01001031">
    <property type="protein sequence ID" value="PKI61490.1"/>
    <property type="molecule type" value="Genomic_DNA"/>
</dbReference>
<evidence type="ECO:0000313" key="2">
    <source>
        <dbReference type="EMBL" id="PKI61490.1"/>
    </source>
</evidence>